<accession>A0A445MHM3</accession>
<gene>
    <name evidence="2" type="ORF">BHM03_00028092</name>
</gene>
<feature type="region of interest" description="Disordered" evidence="1">
    <location>
        <begin position="148"/>
        <end position="178"/>
    </location>
</feature>
<proteinExistence type="predicted"/>
<protein>
    <submittedName>
        <fullName evidence="2">Uncharacterized protein</fullName>
    </submittedName>
</protein>
<organism evidence="2">
    <name type="scientific">Ensete ventricosum</name>
    <name type="common">Abyssinian banana</name>
    <name type="synonym">Musa ensete</name>
    <dbReference type="NCBI Taxonomy" id="4639"/>
    <lineage>
        <taxon>Eukaryota</taxon>
        <taxon>Viridiplantae</taxon>
        <taxon>Streptophyta</taxon>
        <taxon>Embryophyta</taxon>
        <taxon>Tracheophyta</taxon>
        <taxon>Spermatophyta</taxon>
        <taxon>Magnoliopsida</taxon>
        <taxon>Liliopsida</taxon>
        <taxon>Zingiberales</taxon>
        <taxon>Musaceae</taxon>
        <taxon>Ensete</taxon>
    </lineage>
</organism>
<name>A0A445MHM3_ENSVE</name>
<sequence>MVHSTVLYLMYCAGPLAVKNLVDWHLDRMSGDSEPGSGSRLLEWWSSGREEVLQLGSAADSYKKVGSGAYIVGVVDHPYLATRLPLWLTLSSYASTMPVVLVVRDASTGEGIGLTCELGNRDVERADPTEQELGNWDVARVDPTEQEFGNYDVGRADPTEQELGNRDIGKDDPTEQELGNWDVARVDPSERELGNCDVGRADPTEQELGNWDGARVDSIEHELGNHDVARADPTEQELGNWDSDFRQGRTWAQTLGFGQGGELGRKSGDLAERVNSGANMEIWPSK</sequence>
<evidence type="ECO:0000313" key="2">
    <source>
        <dbReference type="EMBL" id="RZR73784.1"/>
    </source>
</evidence>
<feature type="compositionally biased region" description="Basic and acidic residues" evidence="1">
    <location>
        <begin position="154"/>
        <end position="173"/>
    </location>
</feature>
<reference evidence="2" key="1">
    <citation type="journal article" date="2018" name="Data Brief">
        <title>Genome sequence data from 17 accessions of Ensete ventricosum, a staple food crop for millions in Ethiopia.</title>
        <authorList>
            <person name="Yemataw Z."/>
            <person name="Muzemil S."/>
            <person name="Ambachew D."/>
            <person name="Tripathi L."/>
            <person name="Tesfaye K."/>
            <person name="Chala A."/>
            <person name="Farbos A."/>
            <person name="O'Neill P."/>
            <person name="Moore K."/>
            <person name="Grant M."/>
            <person name="Studholme D.J."/>
        </authorList>
    </citation>
    <scope>NUCLEOTIDE SEQUENCE [LARGE SCALE GENOMIC DNA]</scope>
    <source>
        <tissue evidence="2">Leaf</tissue>
    </source>
</reference>
<dbReference type="AlphaFoldDB" id="A0A445MHM3"/>
<dbReference type="EMBL" id="KV876019">
    <property type="protein sequence ID" value="RZR73784.1"/>
    <property type="molecule type" value="Genomic_DNA"/>
</dbReference>
<dbReference type="Proteomes" id="UP000290560">
    <property type="component" value="Unassembled WGS sequence"/>
</dbReference>
<evidence type="ECO:0000256" key="1">
    <source>
        <dbReference type="SAM" id="MobiDB-lite"/>
    </source>
</evidence>